<reference evidence="2" key="1">
    <citation type="submission" date="2018-06" db="EMBL/GenBank/DDBJ databases">
        <authorList>
            <consortium name="Pathogen Informatics"/>
        </authorList>
    </citation>
    <scope>NUCLEOTIDE SEQUENCE [LARGE SCALE GENOMIC DNA]</scope>
    <source>
        <strain evidence="2">NCTC10135</strain>
    </source>
</reference>
<accession>A0A3B0PI34</accession>
<evidence type="ECO:0000313" key="2">
    <source>
        <dbReference type="Proteomes" id="UP000259864"/>
    </source>
</evidence>
<organism evidence="1 2">
    <name type="scientific">Metamycoplasma alkalescens</name>
    <dbReference type="NCBI Taxonomy" id="45363"/>
    <lineage>
        <taxon>Bacteria</taxon>
        <taxon>Bacillati</taxon>
        <taxon>Mycoplasmatota</taxon>
        <taxon>Mycoplasmoidales</taxon>
        <taxon>Metamycoplasmataceae</taxon>
        <taxon>Metamycoplasma</taxon>
    </lineage>
</organism>
<evidence type="ECO:0000313" key="1">
    <source>
        <dbReference type="EMBL" id="SYV89801.1"/>
    </source>
</evidence>
<gene>
    <name evidence="1" type="ORF">NCTC10135_00301</name>
</gene>
<dbReference type="AlphaFoldDB" id="A0A3B0PI34"/>
<dbReference type="Proteomes" id="UP000259864">
    <property type="component" value="Chromosome 1"/>
</dbReference>
<proteinExistence type="predicted"/>
<dbReference type="KEGG" id="mala:NCTC10135_00301"/>
<name>A0A3B0PI34_9BACT</name>
<sequence>MSPYKTQFYAGYPNFSFKGNKSIGGIISTQNRYVKDDDFKSLW</sequence>
<evidence type="ECO:0008006" key="3">
    <source>
        <dbReference type="Google" id="ProtNLM"/>
    </source>
</evidence>
<protein>
    <recommendedName>
        <fullName evidence="3">DUF31 domain-containing protein</fullName>
    </recommendedName>
</protein>
<feature type="non-terminal residue" evidence="1">
    <location>
        <position position="43"/>
    </location>
</feature>
<dbReference type="EMBL" id="LS991949">
    <property type="protein sequence ID" value="SYV89801.1"/>
    <property type="molecule type" value="Genomic_DNA"/>
</dbReference>